<dbReference type="GO" id="GO:0030246">
    <property type="term" value="F:carbohydrate binding"/>
    <property type="evidence" value="ECO:0007669"/>
    <property type="project" value="InterPro"/>
</dbReference>
<proteinExistence type="predicted"/>
<dbReference type="InterPro" id="IPR025886">
    <property type="entry name" value="PP2-like"/>
</dbReference>
<evidence type="ECO:0000313" key="1">
    <source>
        <dbReference type="EMBL" id="WVZ72365.1"/>
    </source>
</evidence>
<dbReference type="EMBL" id="CP144748">
    <property type="protein sequence ID" value="WVZ72365.1"/>
    <property type="molecule type" value="Genomic_DNA"/>
</dbReference>
<accession>A0AAQ3TH33</accession>
<dbReference type="Proteomes" id="UP001341281">
    <property type="component" value="Chromosome 04"/>
</dbReference>
<sequence>MGQLPSQFKQAAAAEASSAATGEVLVPVATPLHNFDEIAAQAETTANRSQLEEQATHGGVLLAQKKKKYWVQVHGGTRCNCFMLFPRGLSITWGDDPSYWTWKKLLPGETGDDPDIEVASLLDVCWLEIHGKLELSHLTPGVNYNVAFEVKLADGGGSGWSRPVNLRLKFPDGPVQERKELLRGKPANLWLQLKVGEIQPRQGQRGEILISLFEYGGHWKSGLIVKGIKIAPKE</sequence>
<dbReference type="InterPro" id="IPR052147">
    <property type="entry name" value="PP2-like/Lectin"/>
</dbReference>
<gene>
    <name evidence="1" type="ORF">U9M48_020838</name>
</gene>
<keyword evidence="2" id="KW-1185">Reference proteome</keyword>
<evidence type="ECO:0000313" key="2">
    <source>
        <dbReference type="Proteomes" id="UP001341281"/>
    </source>
</evidence>
<protein>
    <submittedName>
        <fullName evidence="1">Uncharacterized protein</fullName>
    </submittedName>
</protein>
<name>A0AAQ3TH33_PASNO</name>
<reference evidence="1 2" key="1">
    <citation type="submission" date="2024-02" db="EMBL/GenBank/DDBJ databases">
        <title>High-quality chromosome-scale genome assembly of Pensacola bahiagrass (Paspalum notatum Flugge var. saurae).</title>
        <authorList>
            <person name="Vega J.M."/>
            <person name="Podio M."/>
            <person name="Orjuela J."/>
            <person name="Siena L.A."/>
            <person name="Pessino S.C."/>
            <person name="Combes M.C."/>
            <person name="Mariac C."/>
            <person name="Albertini E."/>
            <person name="Pupilli F."/>
            <person name="Ortiz J.P.A."/>
            <person name="Leblanc O."/>
        </authorList>
    </citation>
    <scope>NUCLEOTIDE SEQUENCE [LARGE SCALE GENOMIC DNA]</scope>
    <source>
        <strain evidence="1">R1</strain>
        <tissue evidence="1">Leaf</tissue>
    </source>
</reference>
<organism evidence="1 2">
    <name type="scientific">Paspalum notatum var. saurae</name>
    <dbReference type="NCBI Taxonomy" id="547442"/>
    <lineage>
        <taxon>Eukaryota</taxon>
        <taxon>Viridiplantae</taxon>
        <taxon>Streptophyta</taxon>
        <taxon>Embryophyta</taxon>
        <taxon>Tracheophyta</taxon>
        <taxon>Spermatophyta</taxon>
        <taxon>Magnoliopsida</taxon>
        <taxon>Liliopsida</taxon>
        <taxon>Poales</taxon>
        <taxon>Poaceae</taxon>
        <taxon>PACMAD clade</taxon>
        <taxon>Panicoideae</taxon>
        <taxon>Andropogonodae</taxon>
        <taxon>Paspaleae</taxon>
        <taxon>Paspalinae</taxon>
        <taxon>Paspalum</taxon>
    </lineage>
</organism>
<dbReference type="Pfam" id="PF14299">
    <property type="entry name" value="PP2"/>
    <property type="match status" value="1"/>
</dbReference>
<dbReference type="AlphaFoldDB" id="A0AAQ3TH33"/>
<dbReference type="PANTHER" id="PTHR48478">
    <property type="entry name" value="LECTIN-LIKE"/>
    <property type="match status" value="1"/>
</dbReference>
<dbReference type="PANTHER" id="PTHR48478:SF1">
    <property type="entry name" value="LECTIN-LIKE"/>
    <property type="match status" value="1"/>
</dbReference>